<gene>
    <name evidence="8" type="ORF">E2L05_08995</name>
</gene>
<evidence type="ECO:0000313" key="8">
    <source>
        <dbReference type="EMBL" id="TDL88166.1"/>
    </source>
</evidence>
<keyword evidence="6 7" id="KW-0472">Membrane</keyword>
<dbReference type="PANTHER" id="PTHR30462:SF3">
    <property type="entry name" value="INTERMEMBRANE TRANSPORT PROTEIN PQIA"/>
    <property type="match status" value="1"/>
</dbReference>
<comment type="caution">
    <text evidence="8">The sequence shown here is derived from an EMBL/GenBank/DDBJ whole genome shotgun (WGS) entry which is preliminary data.</text>
</comment>
<dbReference type="InterPro" id="IPR051800">
    <property type="entry name" value="PqiA-PqiB_transport"/>
</dbReference>
<keyword evidence="2" id="KW-1003">Cell membrane</keyword>
<comment type="subcellular location">
    <subcellularLocation>
        <location evidence="1">Cell inner membrane</location>
    </subcellularLocation>
</comment>
<dbReference type="Pfam" id="PF04403">
    <property type="entry name" value="PqiA"/>
    <property type="match status" value="1"/>
</dbReference>
<evidence type="ECO:0000256" key="5">
    <source>
        <dbReference type="ARBA" id="ARBA00022989"/>
    </source>
</evidence>
<protein>
    <submittedName>
        <fullName evidence="8">Paraquat-inducible membrane protein A</fullName>
    </submittedName>
</protein>
<dbReference type="PANTHER" id="PTHR30462">
    <property type="entry name" value="INTERMEMBRANE TRANSPORT PROTEIN PQIB-RELATED"/>
    <property type="match status" value="1"/>
</dbReference>
<evidence type="ECO:0000256" key="7">
    <source>
        <dbReference type="SAM" id="Phobius"/>
    </source>
</evidence>
<keyword evidence="5 7" id="KW-1133">Transmembrane helix</keyword>
<dbReference type="OrthoDB" id="9800207at2"/>
<feature type="transmembrane region" description="Helical" evidence="7">
    <location>
        <begin position="146"/>
        <end position="167"/>
    </location>
</feature>
<keyword evidence="4 7" id="KW-0812">Transmembrane</keyword>
<accession>A0A4R6B0A6</accession>
<dbReference type="RefSeq" id="WP_133342580.1">
    <property type="nucleotide sequence ID" value="NZ_SMZO01000016.1"/>
</dbReference>
<evidence type="ECO:0000256" key="6">
    <source>
        <dbReference type="ARBA" id="ARBA00023136"/>
    </source>
</evidence>
<evidence type="ECO:0000256" key="4">
    <source>
        <dbReference type="ARBA" id="ARBA00022692"/>
    </source>
</evidence>
<evidence type="ECO:0000256" key="1">
    <source>
        <dbReference type="ARBA" id="ARBA00004533"/>
    </source>
</evidence>
<dbReference type="AlphaFoldDB" id="A0A4R6B0A6"/>
<dbReference type="EMBL" id="SMZO01000016">
    <property type="protein sequence ID" value="TDL88166.1"/>
    <property type="molecule type" value="Genomic_DNA"/>
</dbReference>
<keyword evidence="3" id="KW-0997">Cell inner membrane</keyword>
<dbReference type="GO" id="GO:0005886">
    <property type="term" value="C:plasma membrane"/>
    <property type="evidence" value="ECO:0007669"/>
    <property type="project" value="UniProtKB-SubCell"/>
</dbReference>
<sequence length="214" mass="23266">MSHTVIEQGQTARSAGLVGCLHCGRLAPPGQNRCTRCGSHLESRYANSRQRVWAWWLAGLIVYIPANLYPMMITDTFIMTYSSTIVGGAIDLIGHGDALVGIVVLVASVMIPVGKFIAIAWVMIATRRARRGRAHSLHRMYELVEFIGRWSMIDVFVVAILAALVHLGSVAGIYPGLAAICFGASVIFTMLSALSLDPRMIWDATDPNPQDADV</sequence>
<dbReference type="Proteomes" id="UP000294562">
    <property type="component" value="Unassembled WGS sequence"/>
</dbReference>
<proteinExistence type="predicted"/>
<evidence type="ECO:0000256" key="3">
    <source>
        <dbReference type="ARBA" id="ARBA00022519"/>
    </source>
</evidence>
<evidence type="ECO:0000256" key="2">
    <source>
        <dbReference type="ARBA" id="ARBA00022475"/>
    </source>
</evidence>
<name>A0A4R6B0A6_9RHOB</name>
<evidence type="ECO:0000313" key="9">
    <source>
        <dbReference type="Proteomes" id="UP000294562"/>
    </source>
</evidence>
<feature type="transmembrane region" description="Helical" evidence="7">
    <location>
        <begin position="98"/>
        <end position="125"/>
    </location>
</feature>
<feature type="transmembrane region" description="Helical" evidence="7">
    <location>
        <begin position="173"/>
        <end position="194"/>
    </location>
</feature>
<reference evidence="8 9" key="1">
    <citation type="submission" date="2019-03" db="EMBL/GenBank/DDBJ databases">
        <title>Rhodobacteraceae bacterium SM1902, a new member of the family Rhodobacteraceae isolated from Yantai.</title>
        <authorList>
            <person name="Sun Y."/>
        </authorList>
    </citation>
    <scope>NUCLEOTIDE SEQUENCE [LARGE SCALE GENOMIC DNA]</scope>
    <source>
        <strain evidence="8 9">SM1902</strain>
    </source>
</reference>
<dbReference type="InterPro" id="IPR007498">
    <property type="entry name" value="PqiA-like"/>
</dbReference>
<keyword evidence="9" id="KW-1185">Reference proteome</keyword>
<feature type="transmembrane region" description="Helical" evidence="7">
    <location>
        <begin position="53"/>
        <end position="73"/>
    </location>
</feature>
<organism evidence="8 9">
    <name type="scientific">Meridianimarinicoccus aquatilis</name>
    <dbReference type="NCBI Taxonomy" id="2552766"/>
    <lineage>
        <taxon>Bacteria</taxon>
        <taxon>Pseudomonadati</taxon>
        <taxon>Pseudomonadota</taxon>
        <taxon>Alphaproteobacteria</taxon>
        <taxon>Rhodobacterales</taxon>
        <taxon>Paracoccaceae</taxon>
        <taxon>Meridianimarinicoccus</taxon>
    </lineage>
</organism>